<protein>
    <recommendedName>
        <fullName evidence="7">Enoyl reductase (ER) domain-containing protein</fullName>
    </recommendedName>
</protein>
<dbReference type="InterPro" id="IPR002328">
    <property type="entry name" value="ADH_Zn_CS"/>
</dbReference>
<dbReference type="AlphaFoldDB" id="A0AAD7AX45"/>
<evidence type="ECO:0000256" key="2">
    <source>
        <dbReference type="ARBA" id="ARBA00008072"/>
    </source>
</evidence>
<dbReference type="CDD" id="cd08254">
    <property type="entry name" value="hydroxyacyl_CoA_DH"/>
    <property type="match status" value="1"/>
</dbReference>
<dbReference type="SUPFAM" id="SSF50129">
    <property type="entry name" value="GroES-like"/>
    <property type="match status" value="1"/>
</dbReference>
<comment type="caution">
    <text evidence="8">The sequence shown here is derived from an EMBL/GenBank/DDBJ whole genome shotgun (WGS) entry which is preliminary data.</text>
</comment>
<dbReference type="InterPro" id="IPR013154">
    <property type="entry name" value="ADH-like_N"/>
</dbReference>
<evidence type="ECO:0000256" key="1">
    <source>
        <dbReference type="ARBA" id="ARBA00001947"/>
    </source>
</evidence>
<dbReference type="InterPro" id="IPR013149">
    <property type="entry name" value="ADH-like_C"/>
</dbReference>
<name>A0AAD7AX45_9AGAR</name>
<dbReference type="InterPro" id="IPR020843">
    <property type="entry name" value="ER"/>
</dbReference>
<evidence type="ECO:0000256" key="4">
    <source>
        <dbReference type="ARBA" id="ARBA00022833"/>
    </source>
</evidence>
<dbReference type="InterPro" id="IPR036291">
    <property type="entry name" value="NAD(P)-bd_dom_sf"/>
</dbReference>
<dbReference type="PANTHER" id="PTHR42940:SF8">
    <property type="entry name" value="VACUOLAR PROTEIN SORTING-ASSOCIATED PROTEIN 11"/>
    <property type="match status" value="1"/>
</dbReference>
<evidence type="ECO:0000313" key="9">
    <source>
        <dbReference type="Proteomes" id="UP001221142"/>
    </source>
</evidence>
<keyword evidence="9" id="KW-1185">Reference proteome</keyword>
<comment type="cofactor">
    <cofactor evidence="1 6">
        <name>Zn(2+)</name>
        <dbReference type="ChEBI" id="CHEBI:29105"/>
    </cofactor>
</comment>
<keyword evidence="5" id="KW-0560">Oxidoreductase</keyword>
<evidence type="ECO:0000313" key="8">
    <source>
        <dbReference type="EMBL" id="KAJ7602761.1"/>
    </source>
</evidence>
<reference evidence="8" key="1">
    <citation type="submission" date="2023-03" db="EMBL/GenBank/DDBJ databases">
        <title>Massive genome expansion in bonnet fungi (Mycena s.s.) driven by repeated elements and novel gene families across ecological guilds.</title>
        <authorList>
            <consortium name="Lawrence Berkeley National Laboratory"/>
            <person name="Harder C.B."/>
            <person name="Miyauchi S."/>
            <person name="Viragh M."/>
            <person name="Kuo A."/>
            <person name="Thoen E."/>
            <person name="Andreopoulos B."/>
            <person name="Lu D."/>
            <person name="Skrede I."/>
            <person name="Drula E."/>
            <person name="Henrissat B."/>
            <person name="Morin E."/>
            <person name="Kohler A."/>
            <person name="Barry K."/>
            <person name="LaButti K."/>
            <person name="Morin E."/>
            <person name="Salamov A."/>
            <person name="Lipzen A."/>
            <person name="Mereny Z."/>
            <person name="Hegedus B."/>
            <person name="Baldrian P."/>
            <person name="Stursova M."/>
            <person name="Weitz H."/>
            <person name="Taylor A."/>
            <person name="Grigoriev I.V."/>
            <person name="Nagy L.G."/>
            <person name="Martin F."/>
            <person name="Kauserud H."/>
        </authorList>
    </citation>
    <scope>NUCLEOTIDE SEQUENCE</scope>
    <source>
        <strain evidence="8">9284</strain>
    </source>
</reference>
<evidence type="ECO:0000256" key="3">
    <source>
        <dbReference type="ARBA" id="ARBA00022723"/>
    </source>
</evidence>
<dbReference type="GO" id="GO:0008270">
    <property type="term" value="F:zinc ion binding"/>
    <property type="evidence" value="ECO:0007669"/>
    <property type="project" value="InterPro"/>
</dbReference>
<dbReference type="Gene3D" id="3.90.180.10">
    <property type="entry name" value="Medium-chain alcohol dehydrogenases, catalytic domain"/>
    <property type="match status" value="1"/>
</dbReference>
<dbReference type="EMBL" id="JARKIF010000202">
    <property type="protein sequence ID" value="KAJ7602761.1"/>
    <property type="molecule type" value="Genomic_DNA"/>
</dbReference>
<evidence type="ECO:0000256" key="5">
    <source>
        <dbReference type="ARBA" id="ARBA00023002"/>
    </source>
</evidence>
<dbReference type="SUPFAM" id="SSF51735">
    <property type="entry name" value="NAD(P)-binding Rossmann-fold domains"/>
    <property type="match status" value="1"/>
</dbReference>
<dbReference type="Pfam" id="PF08240">
    <property type="entry name" value="ADH_N"/>
    <property type="match status" value="1"/>
</dbReference>
<keyword evidence="4 6" id="KW-0862">Zinc</keyword>
<dbReference type="Pfam" id="PF00107">
    <property type="entry name" value="ADH_zinc_N"/>
    <property type="match status" value="1"/>
</dbReference>
<dbReference type="SMART" id="SM00829">
    <property type="entry name" value="PKS_ER"/>
    <property type="match status" value="1"/>
</dbReference>
<comment type="similarity">
    <text evidence="2 6">Belongs to the zinc-containing alcohol dehydrogenase family.</text>
</comment>
<proteinExistence type="inferred from homology"/>
<evidence type="ECO:0000256" key="6">
    <source>
        <dbReference type="RuleBase" id="RU361277"/>
    </source>
</evidence>
<dbReference type="PANTHER" id="PTHR42940">
    <property type="entry name" value="ALCOHOL DEHYDROGENASE 1-RELATED"/>
    <property type="match status" value="1"/>
</dbReference>
<dbReference type="GO" id="GO:0016491">
    <property type="term" value="F:oxidoreductase activity"/>
    <property type="evidence" value="ECO:0007669"/>
    <property type="project" value="UniProtKB-KW"/>
</dbReference>
<organism evidence="8 9">
    <name type="scientific">Roridomyces roridus</name>
    <dbReference type="NCBI Taxonomy" id="1738132"/>
    <lineage>
        <taxon>Eukaryota</taxon>
        <taxon>Fungi</taxon>
        <taxon>Dikarya</taxon>
        <taxon>Basidiomycota</taxon>
        <taxon>Agaricomycotina</taxon>
        <taxon>Agaricomycetes</taxon>
        <taxon>Agaricomycetidae</taxon>
        <taxon>Agaricales</taxon>
        <taxon>Marasmiineae</taxon>
        <taxon>Mycenaceae</taxon>
        <taxon>Roridomyces</taxon>
    </lineage>
</organism>
<evidence type="ECO:0000259" key="7">
    <source>
        <dbReference type="SMART" id="SM00829"/>
    </source>
</evidence>
<dbReference type="PROSITE" id="PS00059">
    <property type="entry name" value="ADH_ZINC"/>
    <property type="match status" value="1"/>
</dbReference>
<dbReference type="InterPro" id="IPR011032">
    <property type="entry name" value="GroES-like_sf"/>
</dbReference>
<dbReference type="Gene3D" id="3.40.50.720">
    <property type="entry name" value="NAD(P)-binding Rossmann-like Domain"/>
    <property type="match status" value="1"/>
</dbReference>
<gene>
    <name evidence="8" type="ORF">FB45DRAFT_219204</name>
</gene>
<keyword evidence="3 6" id="KW-0479">Metal-binding</keyword>
<accession>A0AAD7AX45</accession>
<feature type="domain" description="Enoyl reductase (ER)" evidence="7">
    <location>
        <begin position="16"/>
        <end position="340"/>
    </location>
</feature>
<dbReference type="Proteomes" id="UP001221142">
    <property type="component" value="Unassembled WGS sequence"/>
</dbReference>
<sequence>MTSTPQTMLAARYVPGHEKLVLDLAYPIRQLKDNEVLLKMAAAGVCHSDAALLSGVTLDTRTYVMGHEACGIPVKLGPKVDKHQVHLGKLYSALMLNGCTHGVNGASALLNSFGIGDDGSYAEYFITTFDLLVPVPEGVPRAVAAIASDAGVTAYHAVQHAAQVKPGDKVLIYGVGGLGHLAVQYAKHFGATVYVCDFKPSARQLALELGATEAFDWIQLNERLTAGFTVDTTIDFVATNQTFTTAMAAVARNAVNFPTSPRVVMVGISAENLVFNTLSILSSEVQIVGTSYGPRSALVAALDLFAKGTVRAHVSEHPLEDVNQIIEELRSSDLLGRKVVVART</sequence>